<evidence type="ECO:0000313" key="2">
    <source>
        <dbReference type="EMBL" id="MBA0866227.1"/>
    </source>
</evidence>
<proteinExistence type="predicted"/>
<accession>A0A7J9M5Z7</accession>
<evidence type="ECO:0000313" key="3">
    <source>
        <dbReference type="Proteomes" id="UP000593576"/>
    </source>
</evidence>
<dbReference type="EMBL" id="JABFAF010000009">
    <property type="protein sequence ID" value="MBA0866227.1"/>
    <property type="molecule type" value="Genomic_DNA"/>
</dbReference>
<dbReference type="Pfam" id="PF10551">
    <property type="entry name" value="MULE"/>
    <property type="match status" value="1"/>
</dbReference>
<reference evidence="2 3" key="1">
    <citation type="journal article" date="2019" name="Genome Biol. Evol.">
        <title>Insights into the evolution of the New World diploid cottons (Gossypium, subgenus Houzingenia) based on genome sequencing.</title>
        <authorList>
            <person name="Grover C.E."/>
            <person name="Arick M.A. 2nd"/>
            <person name="Thrash A."/>
            <person name="Conover J.L."/>
            <person name="Sanders W.S."/>
            <person name="Peterson D.G."/>
            <person name="Frelichowski J.E."/>
            <person name="Scheffler J.A."/>
            <person name="Scheffler B.E."/>
            <person name="Wendel J.F."/>
        </authorList>
    </citation>
    <scope>NUCLEOTIDE SEQUENCE [LARGE SCALE GENOMIC DNA]</scope>
    <source>
        <strain evidence="2">1</strain>
        <tissue evidence="2">Leaf</tissue>
    </source>
</reference>
<sequence>MFPIAWAVVEMECTDSRAWFLSLLSIDLGLEDGYVYIIISDQQKGLEIAISNILPRVEHRNCARHVFANWSGRKLEKSYE</sequence>
<comment type="caution">
    <text evidence="2">The sequence shown here is derived from an EMBL/GenBank/DDBJ whole genome shotgun (WGS) entry which is preliminary data.</text>
</comment>
<gene>
    <name evidence="2" type="ORF">Goshw_019047</name>
</gene>
<dbReference type="Proteomes" id="UP000593576">
    <property type="component" value="Unassembled WGS sequence"/>
</dbReference>
<dbReference type="PANTHER" id="PTHR31973">
    <property type="entry name" value="POLYPROTEIN, PUTATIVE-RELATED"/>
    <property type="match status" value="1"/>
</dbReference>
<protein>
    <recommendedName>
        <fullName evidence="1">MULE transposase domain-containing protein</fullName>
    </recommendedName>
</protein>
<evidence type="ECO:0000259" key="1">
    <source>
        <dbReference type="Pfam" id="PF10551"/>
    </source>
</evidence>
<keyword evidence="3" id="KW-1185">Reference proteome</keyword>
<dbReference type="PANTHER" id="PTHR31973:SF187">
    <property type="entry name" value="MUTATOR TRANSPOSASE MUDRA PROTEIN"/>
    <property type="match status" value="1"/>
</dbReference>
<dbReference type="AlphaFoldDB" id="A0A7J9M5Z7"/>
<dbReference type="InterPro" id="IPR018289">
    <property type="entry name" value="MULE_transposase_dom"/>
</dbReference>
<feature type="domain" description="MULE transposase" evidence="1">
    <location>
        <begin position="2"/>
        <end position="69"/>
    </location>
</feature>
<dbReference type="OrthoDB" id="1000359at2759"/>
<name>A0A7J9M5Z7_GOSSC</name>
<organism evidence="2 3">
    <name type="scientific">Gossypium schwendimanii</name>
    <name type="common">Cotton</name>
    <dbReference type="NCBI Taxonomy" id="34291"/>
    <lineage>
        <taxon>Eukaryota</taxon>
        <taxon>Viridiplantae</taxon>
        <taxon>Streptophyta</taxon>
        <taxon>Embryophyta</taxon>
        <taxon>Tracheophyta</taxon>
        <taxon>Spermatophyta</taxon>
        <taxon>Magnoliopsida</taxon>
        <taxon>eudicotyledons</taxon>
        <taxon>Gunneridae</taxon>
        <taxon>Pentapetalae</taxon>
        <taxon>rosids</taxon>
        <taxon>malvids</taxon>
        <taxon>Malvales</taxon>
        <taxon>Malvaceae</taxon>
        <taxon>Malvoideae</taxon>
        <taxon>Gossypium</taxon>
    </lineage>
</organism>